<keyword evidence="1" id="KW-1133">Transmembrane helix</keyword>
<dbReference type="STRING" id="1427503.HE1_00906"/>
<keyword evidence="3" id="KW-1185">Reference proteome</keyword>
<reference evidence="2 3" key="1">
    <citation type="journal article" date="2014" name="FEMS Microbiol. Lett.">
        <title>Draft genome sequences of three Holospora species (Holospora obtusa, Holospora undulata, and Holospora elegans), endonuclear symbiotic bacteria of the ciliate Paramecium caudatum.</title>
        <authorList>
            <person name="Dohra H."/>
            <person name="Tanaka K."/>
            <person name="Suzuki T."/>
            <person name="Fujishima M."/>
            <person name="Suzuki H."/>
        </authorList>
    </citation>
    <scope>NUCLEOTIDE SEQUENCE [LARGE SCALE GENOMIC DNA]</scope>
    <source>
        <strain evidence="2 3">E1</strain>
    </source>
</reference>
<feature type="transmembrane region" description="Helical" evidence="1">
    <location>
        <begin position="40"/>
        <end position="67"/>
    </location>
</feature>
<organism evidence="2 3">
    <name type="scientific">Holospora elegans E1</name>
    <dbReference type="NCBI Taxonomy" id="1427503"/>
    <lineage>
        <taxon>Bacteria</taxon>
        <taxon>Pseudomonadati</taxon>
        <taxon>Pseudomonadota</taxon>
        <taxon>Alphaproteobacteria</taxon>
        <taxon>Holosporales</taxon>
        <taxon>Holosporaceae</taxon>
        <taxon>Holospora</taxon>
    </lineage>
</organism>
<feature type="transmembrane region" description="Helical" evidence="1">
    <location>
        <begin position="79"/>
        <end position="96"/>
    </location>
</feature>
<evidence type="ECO:0000313" key="3">
    <source>
        <dbReference type="Proteomes" id="UP000024842"/>
    </source>
</evidence>
<feature type="transmembrane region" description="Helical" evidence="1">
    <location>
        <begin position="235"/>
        <end position="252"/>
    </location>
</feature>
<keyword evidence="1" id="KW-0472">Membrane</keyword>
<feature type="transmembrane region" description="Helical" evidence="1">
    <location>
        <begin position="264"/>
        <end position="286"/>
    </location>
</feature>
<dbReference type="Proteomes" id="UP000024842">
    <property type="component" value="Unassembled WGS sequence"/>
</dbReference>
<feature type="transmembrane region" description="Helical" evidence="1">
    <location>
        <begin position="201"/>
        <end position="223"/>
    </location>
</feature>
<protein>
    <submittedName>
        <fullName evidence="2">Uncharacterized protein</fullName>
    </submittedName>
</protein>
<keyword evidence="1" id="KW-0812">Transmembrane</keyword>
<accession>A0A023DYL6</accession>
<name>A0A023DYL6_9PROT</name>
<evidence type="ECO:0000256" key="1">
    <source>
        <dbReference type="SAM" id="Phobius"/>
    </source>
</evidence>
<dbReference type="AlphaFoldDB" id="A0A023DYL6"/>
<proteinExistence type="predicted"/>
<feature type="transmembrane region" description="Helical" evidence="1">
    <location>
        <begin position="332"/>
        <end position="351"/>
    </location>
</feature>
<sequence>MILLPALTNGFLWASRSFVFAQHYKMALWTCGFSCIWCGYWMIFSSVLTCNSFFIFLYLFFMIHLMVHKKKIIKERKKFPLGMMFVQYIFITGIKITPSFYLQWTLICATYLSLIYGTDIKKYHFLGIALPCSGFSREISSLVCEGMYNFGSYCLLKSKRFNWRISSEHYQWIQWISGIVYILAPPPCSWKHGVIQKGTSLFFLGILFFKNQYVYARFLIHILSIQWMGFFNTSVSFKLAYLGCTQWAHYVIYHDQESSTTKNFAQIGSGILFGSLVSTGVWGIVYGVKHHTHVYVCYGQFVFYVLCCLMYGQSIYSKLRSRKYNTHTEIEVYAIFTGVLIWNMFNGLYLGKISLF</sequence>
<comment type="caution">
    <text evidence="2">The sequence shown here is derived from an EMBL/GenBank/DDBJ whole genome shotgun (WGS) entry which is preliminary data.</text>
</comment>
<evidence type="ECO:0000313" key="2">
    <source>
        <dbReference type="EMBL" id="GAJ46571.1"/>
    </source>
</evidence>
<feature type="transmembrane region" description="Helical" evidence="1">
    <location>
        <begin position="292"/>
        <end position="311"/>
    </location>
</feature>
<gene>
    <name evidence="2" type="ORF">HE1_00906</name>
</gene>
<dbReference type="EMBL" id="BAUP01000113">
    <property type="protein sequence ID" value="GAJ46571.1"/>
    <property type="molecule type" value="Genomic_DNA"/>
</dbReference>